<dbReference type="SUPFAM" id="SSF103473">
    <property type="entry name" value="MFS general substrate transporter"/>
    <property type="match status" value="2"/>
</dbReference>
<sequence length="558" mass="61635">MKEEAPASPRGLLGFVQTLESSFGRRFLLFMCMNYFGLKGIAFAVLQASMLPYFQKMDVKGVEFQLASVVAMIPWSMKGFIGVLSDIVPIGRFHKRGYLLVSSLLGLVGIGMLGFFEQGRSGDPWFAAVLFAMAFAFIATFDLLCEGKYSEVMREQQAGSEVLTFVWASVQLGALLASLLLMAVIDDVLPRHLIFCMLPFTMLAAWRTAAGDLPEEPARSWKSLRAKAFSEPHLFQLAMFMALGSLVLAAVATFQTPKLRFFLVVSISSCLILFSFRTLPRVLARSNLYMFLISIAYMDLSGPLAYWYTGTENCVENGPHFSYHYYIAVSSVVGSLGAMLGAVLFQSMQDWSFRSAFIVTTIVEVLASLFDLFILTRWNLKVGIPDAWAYLFGDAACQSIAAQMIIMPQALLTARLCPRGAEATVFAILAGFQNFGANIGSILGAQLADHYHIVTKRYGPCDFEYLNTLIILCHIVIPLLCCVAFTWLVPVAKMSDDSAFAQDSPPPSFASPQPSPLLSPETTPRGERSSPGDDEENSPDQEYYLLQEDGPHLRQNSR</sequence>
<feature type="transmembrane region" description="Helical" evidence="8">
    <location>
        <begin position="191"/>
        <end position="213"/>
    </location>
</feature>
<feature type="transmembrane region" description="Helical" evidence="8">
    <location>
        <begin position="288"/>
        <end position="308"/>
    </location>
</feature>
<dbReference type="InterPro" id="IPR039309">
    <property type="entry name" value="BT1"/>
</dbReference>
<feature type="transmembrane region" description="Helical" evidence="8">
    <location>
        <begin position="165"/>
        <end position="185"/>
    </location>
</feature>
<reference evidence="10" key="2">
    <citation type="submission" date="2024-04" db="EMBL/GenBank/DDBJ databases">
        <authorList>
            <person name="Chen Y."/>
            <person name="Shah S."/>
            <person name="Dougan E. K."/>
            <person name="Thang M."/>
            <person name="Chan C."/>
        </authorList>
    </citation>
    <scope>NUCLEOTIDE SEQUENCE [LARGE SCALE GENOMIC DNA]</scope>
</reference>
<accession>A0A9P1CU27</accession>
<dbReference type="GO" id="GO:0016020">
    <property type="term" value="C:membrane"/>
    <property type="evidence" value="ECO:0007669"/>
    <property type="project" value="UniProtKB-SubCell"/>
</dbReference>
<evidence type="ECO:0000256" key="5">
    <source>
        <dbReference type="ARBA" id="ARBA00022989"/>
    </source>
</evidence>
<keyword evidence="3" id="KW-0813">Transport</keyword>
<name>A0A9P1CU27_9DINO</name>
<evidence type="ECO:0000313" key="11">
    <source>
        <dbReference type="EMBL" id="CAL4784434.1"/>
    </source>
</evidence>
<keyword evidence="12" id="KW-1185">Reference proteome</keyword>
<keyword evidence="4 8" id="KW-0812">Transmembrane</keyword>
<keyword evidence="5 8" id="KW-1133">Transmembrane helix</keyword>
<proteinExistence type="inferred from homology"/>
<dbReference type="EMBL" id="CAMXCT020002291">
    <property type="protein sequence ID" value="CAL1150497.1"/>
    <property type="molecule type" value="Genomic_DNA"/>
</dbReference>
<evidence type="ECO:0000256" key="4">
    <source>
        <dbReference type="ARBA" id="ARBA00022692"/>
    </source>
</evidence>
<dbReference type="EMBL" id="CAMXCT030002291">
    <property type="protein sequence ID" value="CAL4784434.1"/>
    <property type="molecule type" value="Genomic_DNA"/>
</dbReference>
<feature type="transmembrane region" description="Helical" evidence="8">
    <location>
        <begin position="323"/>
        <end position="345"/>
    </location>
</feature>
<gene>
    <name evidence="9" type="ORF">C1SCF055_LOCUS23536</name>
</gene>
<dbReference type="Proteomes" id="UP001152797">
    <property type="component" value="Unassembled WGS sequence"/>
</dbReference>
<evidence type="ECO:0000256" key="6">
    <source>
        <dbReference type="ARBA" id="ARBA00023136"/>
    </source>
</evidence>
<organism evidence="9">
    <name type="scientific">Cladocopium goreaui</name>
    <dbReference type="NCBI Taxonomy" id="2562237"/>
    <lineage>
        <taxon>Eukaryota</taxon>
        <taxon>Sar</taxon>
        <taxon>Alveolata</taxon>
        <taxon>Dinophyceae</taxon>
        <taxon>Suessiales</taxon>
        <taxon>Symbiodiniaceae</taxon>
        <taxon>Cladocopium</taxon>
    </lineage>
</organism>
<comment type="caution">
    <text evidence="9">The sequence shown here is derived from an EMBL/GenBank/DDBJ whole genome shotgun (WGS) entry which is preliminary data.</text>
</comment>
<feature type="transmembrane region" description="Helical" evidence="8">
    <location>
        <begin position="387"/>
        <end position="412"/>
    </location>
</feature>
<feature type="transmembrane region" description="Helical" evidence="8">
    <location>
        <begin position="97"/>
        <end position="119"/>
    </location>
</feature>
<reference evidence="9" key="1">
    <citation type="submission" date="2022-10" db="EMBL/GenBank/DDBJ databases">
        <authorList>
            <person name="Chen Y."/>
            <person name="Dougan E. K."/>
            <person name="Chan C."/>
            <person name="Rhodes N."/>
            <person name="Thang M."/>
        </authorList>
    </citation>
    <scope>NUCLEOTIDE SEQUENCE</scope>
</reference>
<feature type="transmembrane region" description="Helical" evidence="8">
    <location>
        <begin position="259"/>
        <end position="276"/>
    </location>
</feature>
<evidence type="ECO:0000256" key="2">
    <source>
        <dbReference type="ARBA" id="ARBA00007015"/>
    </source>
</evidence>
<evidence type="ECO:0000256" key="8">
    <source>
        <dbReference type="SAM" id="Phobius"/>
    </source>
</evidence>
<dbReference type="InterPro" id="IPR036259">
    <property type="entry name" value="MFS_trans_sf"/>
</dbReference>
<feature type="transmembrane region" description="Helical" evidence="8">
    <location>
        <begin position="66"/>
        <end position="85"/>
    </location>
</feature>
<feature type="compositionally biased region" description="Pro residues" evidence="7">
    <location>
        <begin position="504"/>
        <end position="517"/>
    </location>
</feature>
<evidence type="ECO:0000256" key="7">
    <source>
        <dbReference type="SAM" id="MobiDB-lite"/>
    </source>
</evidence>
<keyword evidence="6 8" id="KW-0472">Membrane</keyword>
<dbReference type="EMBL" id="CAMXCT010002291">
    <property type="protein sequence ID" value="CAI3997122.1"/>
    <property type="molecule type" value="Genomic_DNA"/>
</dbReference>
<dbReference type="Pfam" id="PF03092">
    <property type="entry name" value="BT1"/>
    <property type="match status" value="1"/>
</dbReference>
<feature type="transmembrane region" description="Helical" evidence="8">
    <location>
        <begin position="234"/>
        <end position="253"/>
    </location>
</feature>
<comment type="subcellular location">
    <subcellularLocation>
        <location evidence="1">Membrane</location>
        <topology evidence="1">Multi-pass membrane protein</topology>
    </subcellularLocation>
</comment>
<protein>
    <submittedName>
        <fullName evidence="11">Folate-biopterin transporter 1, chloroplastic</fullName>
    </submittedName>
</protein>
<evidence type="ECO:0000313" key="10">
    <source>
        <dbReference type="EMBL" id="CAL1150497.1"/>
    </source>
</evidence>
<comment type="similarity">
    <text evidence="2">Belongs to the major facilitator superfamily. Folate-biopterin transporter (TC 2.A.71) family.</text>
</comment>
<evidence type="ECO:0000313" key="12">
    <source>
        <dbReference type="Proteomes" id="UP001152797"/>
    </source>
</evidence>
<dbReference type="OrthoDB" id="754047at2759"/>
<feature type="transmembrane region" description="Helical" evidence="8">
    <location>
        <begin position="125"/>
        <end position="144"/>
    </location>
</feature>
<feature type="region of interest" description="Disordered" evidence="7">
    <location>
        <begin position="500"/>
        <end position="558"/>
    </location>
</feature>
<feature type="transmembrane region" description="Helical" evidence="8">
    <location>
        <begin position="27"/>
        <end position="46"/>
    </location>
</feature>
<evidence type="ECO:0000256" key="3">
    <source>
        <dbReference type="ARBA" id="ARBA00022448"/>
    </source>
</evidence>
<evidence type="ECO:0000313" key="9">
    <source>
        <dbReference type="EMBL" id="CAI3997122.1"/>
    </source>
</evidence>
<evidence type="ECO:0000256" key="1">
    <source>
        <dbReference type="ARBA" id="ARBA00004141"/>
    </source>
</evidence>
<dbReference type="PANTHER" id="PTHR31585:SF51">
    <property type="entry name" value="TRANSPORTER, PUTATIVE-RELATED"/>
    <property type="match status" value="1"/>
</dbReference>
<dbReference type="AlphaFoldDB" id="A0A9P1CU27"/>
<feature type="transmembrane region" description="Helical" evidence="8">
    <location>
        <begin position="465"/>
        <end position="489"/>
    </location>
</feature>
<feature type="transmembrane region" description="Helical" evidence="8">
    <location>
        <begin position="424"/>
        <end position="445"/>
    </location>
</feature>
<dbReference type="PANTHER" id="PTHR31585">
    <property type="entry name" value="FOLATE-BIOPTERIN TRANSPORTER 1, CHLOROPLASTIC"/>
    <property type="match status" value="1"/>
</dbReference>
<feature type="transmembrane region" description="Helical" evidence="8">
    <location>
        <begin position="357"/>
        <end position="375"/>
    </location>
</feature>